<dbReference type="PANTHER" id="PTHR48111">
    <property type="entry name" value="REGULATOR OF RPOS"/>
    <property type="match status" value="1"/>
</dbReference>
<dbReference type="GO" id="GO:0000976">
    <property type="term" value="F:transcription cis-regulatory region binding"/>
    <property type="evidence" value="ECO:0007669"/>
    <property type="project" value="TreeGrafter"/>
</dbReference>
<comment type="caution">
    <text evidence="12">The sequence shown here is derived from an EMBL/GenBank/DDBJ whole genome shotgun (WGS) entry which is preliminary data.</text>
</comment>
<keyword evidence="5 9" id="KW-0238">DNA-binding</keyword>
<dbReference type="GO" id="GO:0005829">
    <property type="term" value="C:cytosol"/>
    <property type="evidence" value="ECO:0007669"/>
    <property type="project" value="TreeGrafter"/>
</dbReference>
<evidence type="ECO:0000256" key="4">
    <source>
        <dbReference type="ARBA" id="ARBA00023015"/>
    </source>
</evidence>
<evidence type="ECO:0000313" key="13">
    <source>
        <dbReference type="Proteomes" id="UP000021369"/>
    </source>
</evidence>
<dbReference type="Pfam" id="PF00486">
    <property type="entry name" value="Trans_reg_C"/>
    <property type="match status" value="1"/>
</dbReference>
<keyword evidence="6" id="KW-0804">Transcription</keyword>
<evidence type="ECO:0000256" key="3">
    <source>
        <dbReference type="ARBA" id="ARBA00023012"/>
    </source>
</evidence>
<evidence type="ECO:0000313" key="12">
    <source>
        <dbReference type="EMBL" id="EXM39538.1"/>
    </source>
</evidence>
<feature type="DNA-binding region" description="OmpR/PhoB-type" evidence="9">
    <location>
        <begin position="122"/>
        <end position="220"/>
    </location>
</feature>
<keyword evidence="2 8" id="KW-0597">Phosphoprotein</keyword>
<evidence type="ECO:0000256" key="7">
    <source>
        <dbReference type="ARBA" id="ARBA00024867"/>
    </source>
</evidence>
<dbReference type="RefSeq" id="WP_037286245.1">
    <property type="nucleotide sequence ID" value="NZ_JEOB01000002.1"/>
</dbReference>
<protein>
    <recommendedName>
        <fullName evidence="1">Stage 0 sporulation protein A homolog</fullName>
    </recommendedName>
</protein>
<gene>
    <name evidence="12" type="ORF">RASY3_06585</name>
</gene>
<evidence type="ECO:0000256" key="2">
    <source>
        <dbReference type="ARBA" id="ARBA00022553"/>
    </source>
</evidence>
<dbReference type="InterPro" id="IPR036388">
    <property type="entry name" value="WH-like_DNA-bd_sf"/>
</dbReference>
<accession>A0A011VYC4</accession>
<evidence type="ECO:0000259" key="10">
    <source>
        <dbReference type="PROSITE" id="PS50110"/>
    </source>
</evidence>
<dbReference type="SUPFAM" id="SSF52172">
    <property type="entry name" value="CheY-like"/>
    <property type="match status" value="1"/>
</dbReference>
<evidence type="ECO:0000256" key="9">
    <source>
        <dbReference type="PROSITE-ProRule" id="PRU01091"/>
    </source>
</evidence>
<evidence type="ECO:0000256" key="5">
    <source>
        <dbReference type="ARBA" id="ARBA00023125"/>
    </source>
</evidence>
<feature type="domain" description="OmpR/PhoB-type" evidence="11">
    <location>
        <begin position="122"/>
        <end position="220"/>
    </location>
</feature>
<dbReference type="AlphaFoldDB" id="A0A011VYC4"/>
<dbReference type="PANTHER" id="PTHR48111:SF1">
    <property type="entry name" value="TWO-COMPONENT RESPONSE REGULATOR ORR33"/>
    <property type="match status" value="1"/>
</dbReference>
<proteinExistence type="predicted"/>
<dbReference type="EMBL" id="JEOB01000002">
    <property type="protein sequence ID" value="EXM39538.1"/>
    <property type="molecule type" value="Genomic_DNA"/>
</dbReference>
<reference evidence="12 13" key="1">
    <citation type="submission" date="2013-06" db="EMBL/GenBank/DDBJ databases">
        <title>Rumen cellulosomics: divergent fiber-degrading strategies revealed by comparative genome-wide analysis of six Ruminococcal strains.</title>
        <authorList>
            <person name="Dassa B."/>
            <person name="Borovok I."/>
            <person name="Lamed R."/>
            <person name="Flint H."/>
            <person name="Yeoman C.J."/>
            <person name="White B."/>
            <person name="Bayer E.A."/>
        </authorList>
    </citation>
    <scope>NUCLEOTIDE SEQUENCE [LARGE SCALE GENOMIC DNA]</scope>
    <source>
        <strain evidence="12 13">SY3</strain>
    </source>
</reference>
<dbReference type="FunFam" id="1.10.10.10:FF:000018">
    <property type="entry name" value="DNA-binding response regulator ResD"/>
    <property type="match status" value="1"/>
</dbReference>
<dbReference type="GO" id="GO:0006355">
    <property type="term" value="P:regulation of DNA-templated transcription"/>
    <property type="evidence" value="ECO:0007669"/>
    <property type="project" value="InterPro"/>
</dbReference>
<dbReference type="Pfam" id="PF00072">
    <property type="entry name" value="Response_reg"/>
    <property type="match status" value="1"/>
</dbReference>
<feature type="modified residue" description="4-aspartylphosphate" evidence="8">
    <location>
        <position position="52"/>
    </location>
</feature>
<keyword evidence="3" id="KW-0902">Two-component regulatory system</keyword>
<evidence type="ECO:0000259" key="11">
    <source>
        <dbReference type="PROSITE" id="PS51755"/>
    </source>
</evidence>
<dbReference type="InterPro" id="IPR039420">
    <property type="entry name" value="WalR-like"/>
</dbReference>
<dbReference type="SMART" id="SM00448">
    <property type="entry name" value="REC"/>
    <property type="match status" value="1"/>
</dbReference>
<feature type="domain" description="Response regulatory" evidence="10">
    <location>
        <begin position="3"/>
        <end position="116"/>
    </location>
</feature>
<sequence length="220" mass="24982">MTDILIVEDDRELSSLLTDFLRAEGYTVSAVDSGDRAIQLFERYGAKLVVLDINLPDVNGFAVCSKLREQADTPILIVSCRTDKDDKLIGFDLGADDYIEKPYDIDILLAKIKGIFKRRYQVDMICADGVTLNLADRTAEIDGIRTELTVKEFDLLTLLVQNRDKVMKKEYLFNSVWGSDSDSEMQTLHVHINRLRQKLGDDPKNAKRLLTVWGVGYKFV</sequence>
<keyword evidence="4" id="KW-0805">Transcription regulation</keyword>
<dbReference type="GO" id="GO:0032993">
    <property type="term" value="C:protein-DNA complex"/>
    <property type="evidence" value="ECO:0007669"/>
    <property type="project" value="TreeGrafter"/>
</dbReference>
<dbReference type="Gene3D" id="6.10.250.690">
    <property type="match status" value="1"/>
</dbReference>
<dbReference type="InterPro" id="IPR001789">
    <property type="entry name" value="Sig_transdc_resp-reg_receiver"/>
</dbReference>
<dbReference type="GO" id="GO:0000156">
    <property type="term" value="F:phosphorelay response regulator activity"/>
    <property type="evidence" value="ECO:0007669"/>
    <property type="project" value="TreeGrafter"/>
</dbReference>
<dbReference type="Proteomes" id="UP000021369">
    <property type="component" value="Unassembled WGS sequence"/>
</dbReference>
<dbReference type="InterPro" id="IPR001867">
    <property type="entry name" value="OmpR/PhoB-type_DNA-bd"/>
</dbReference>
<dbReference type="InterPro" id="IPR011006">
    <property type="entry name" value="CheY-like_superfamily"/>
</dbReference>
<dbReference type="PROSITE" id="PS50110">
    <property type="entry name" value="RESPONSE_REGULATORY"/>
    <property type="match status" value="1"/>
</dbReference>
<evidence type="ECO:0000256" key="8">
    <source>
        <dbReference type="PROSITE-ProRule" id="PRU00169"/>
    </source>
</evidence>
<dbReference type="PATRIC" id="fig|1341156.4.peg.1735"/>
<dbReference type="Gene3D" id="3.40.50.2300">
    <property type="match status" value="1"/>
</dbReference>
<dbReference type="OrthoDB" id="9790442at2"/>
<organism evidence="12 13">
    <name type="scientific">Ruminococcus albus SY3</name>
    <dbReference type="NCBI Taxonomy" id="1341156"/>
    <lineage>
        <taxon>Bacteria</taxon>
        <taxon>Bacillati</taxon>
        <taxon>Bacillota</taxon>
        <taxon>Clostridia</taxon>
        <taxon>Eubacteriales</taxon>
        <taxon>Oscillospiraceae</taxon>
        <taxon>Ruminococcus</taxon>
    </lineage>
</organism>
<dbReference type="PROSITE" id="PS51755">
    <property type="entry name" value="OMPR_PHOB"/>
    <property type="match status" value="1"/>
</dbReference>
<evidence type="ECO:0000256" key="6">
    <source>
        <dbReference type="ARBA" id="ARBA00023163"/>
    </source>
</evidence>
<dbReference type="SMART" id="SM00862">
    <property type="entry name" value="Trans_reg_C"/>
    <property type="match status" value="1"/>
</dbReference>
<comment type="function">
    <text evidence="7">May play the central regulatory role in sporulation. It may be an element of the effector pathway responsible for the activation of sporulation genes in response to nutritional stress. Spo0A may act in concert with spo0H (a sigma factor) to control the expression of some genes that are critical to the sporulation process.</text>
</comment>
<name>A0A011VYC4_RUMAL</name>
<keyword evidence="13" id="KW-1185">Reference proteome</keyword>
<dbReference type="CDD" id="cd17574">
    <property type="entry name" value="REC_OmpR"/>
    <property type="match status" value="1"/>
</dbReference>
<dbReference type="CDD" id="cd00383">
    <property type="entry name" value="trans_reg_C"/>
    <property type="match status" value="1"/>
</dbReference>
<dbReference type="Gene3D" id="1.10.10.10">
    <property type="entry name" value="Winged helix-like DNA-binding domain superfamily/Winged helix DNA-binding domain"/>
    <property type="match status" value="1"/>
</dbReference>
<evidence type="ECO:0000256" key="1">
    <source>
        <dbReference type="ARBA" id="ARBA00018672"/>
    </source>
</evidence>